<dbReference type="Pfam" id="PF10825">
    <property type="entry name" value="DUF2752"/>
    <property type="match status" value="1"/>
</dbReference>
<dbReference type="Proteomes" id="UP000035337">
    <property type="component" value="Chromosome"/>
</dbReference>
<evidence type="ECO:0000313" key="2">
    <source>
        <dbReference type="EMBL" id="AKL97608.1"/>
    </source>
</evidence>
<dbReference type="KEGG" id="epo:Epro_0229"/>
<organism evidence="2 3">
    <name type="scientific">Endomicrobium proavitum</name>
    <dbReference type="NCBI Taxonomy" id="1408281"/>
    <lineage>
        <taxon>Bacteria</taxon>
        <taxon>Pseudomonadati</taxon>
        <taxon>Elusimicrobiota</taxon>
        <taxon>Endomicrobiia</taxon>
        <taxon>Endomicrobiales</taxon>
        <taxon>Endomicrobiaceae</taxon>
        <taxon>Endomicrobium</taxon>
    </lineage>
</organism>
<feature type="transmembrane region" description="Helical" evidence="1">
    <location>
        <begin position="79"/>
        <end position="99"/>
    </location>
</feature>
<dbReference type="RefSeq" id="WP_052569811.1">
    <property type="nucleotide sequence ID" value="NZ_CP009498.1"/>
</dbReference>
<keyword evidence="1" id="KW-0812">Transmembrane</keyword>
<keyword evidence="1" id="KW-0472">Membrane</keyword>
<gene>
    <name evidence="2" type="ORF">Epro_0229</name>
</gene>
<protein>
    <recommendedName>
        <fullName evidence="4">DUF2752 domain-containing protein</fullName>
    </recommendedName>
</protein>
<name>A0A0G3WH08_9BACT</name>
<evidence type="ECO:0008006" key="4">
    <source>
        <dbReference type="Google" id="ProtNLM"/>
    </source>
</evidence>
<dbReference type="STRING" id="1408281.Epro_0229"/>
<dbReference type="OrthoDB" id="9815897at2"/>
<reference evidence="2 3" key="1">
    <citation type="submission" date="2014-09" db="EMBL/GenBank/DDBJ databases">
        <title>Complete genome sequence of Endomicrobium proavitum.</title>
        <authorList>
            <person name="Zheng H."/>
        </authorList>
    </citation>
    <scope>NUCLEOTIDE SEQUENCE [LARGE SCALE GENOMIC DNA]</scope>
    <source>
        <strain evidence="2 3">Rsa215</strain>
    </source>
</reference>
<keyword evidence="1" id="KW-1133">Transmembrane helix</keyword>
<keyword evidence="3" id="KW-1185">Reference proteome</keyword>
<dbReference type="EMBL" id="CP009498">
    <property type="protein sequence ID" value="AKL97608.1"/>
    <property type="molecule type" value="Genomic_DNA"/>
</dbReference>
<accession>A0A0G3WH08</accession>
<evidence type="ECO:0000313" key="3">
    <source>
        <dbReference type="Proteomes" id="UP000035337"/>
    </source>
</evidence>
<proteinExistence type="predicted"/>
<dbReference type="AlphaFoldDB" id="A0A0G3WH08"/>
<dbReference type="InterPro" id="IPR021215">
    <property type="entry name" value="DUF2752"/>
</dbReference>
<sequence>MLFQNKFLKKYFGKINKVRLLIVAGCALLFYALPEKFILHDAPVLCIYRLLFDKECIGCGTTRAVYQVLHFKFERAFEFNSLIIVTFPLIVICTIAWIFQKRRRLKK</sequence>
<evidence type="ECO:0000256" key="1">
    <source>
        <dbReference type="SAM" id="Phobius"/>
    </source>
</evidence>